<dbReference type="GO" id="GO:0005506">
    <property type="term" value="F:iron ion binding"/>
    <property type="evidence" value="ECO:0007669"/>
    <property type="project" value="UniProtKB-UniRule"/>
</dbReference>
<keyword evidence="3 7" id="KW-0378">Hydrolase</keyword>
<feature type="binding site" evidence="7">
    <location>
        <position position="245"/>
    </location>
    <ligand>
        <name>Zn(2+)</name>
        <dbReference type="ChEBI" id="CHEBI:29105"/>
    </ligand>
</feature>
<sequence length="426" mass="46860">MYDTVIENIGQLILPADGPIKGKAMNELEVKENMAIAIKGEEIAWIGTHEESKKLKTTTRVDALEKTVSPGLVDPHTHLVFGGSREGELALKQAGVPYLEILKQGGGILSTVKATREESEETLFLKARKNLEKIASYGVTTIEAKSGYGLERESELKQLHVVKRLNDEGALDIVSTFLGPHAIPPEYKGNADAFLDTMIRLLPEISEQQLADFTDIFCETGVFTIEQSRRFMKASQELGFQTKIHADEIDPLGGTELAVEMDSVSADHLVAASREGITGLAKGRTIPVLLPGTTFYLGKERYADARGMMDAGAAVALATDFNPGSCVTYNLQMIMSLAALKMRMTPEEIWNSVTVNAAHAIGKGDEAGRLKVGWKADIVLWDVPNYQYIAYHYAANHAQMVWKNGTKIWERSDARVFPVPQTEQEH</sequence>
<dbReference type="PANTHER" id="PTHR42752">
    <property type="entry name" value="IMIDAZOLONEPROPIONASE"/>
    <property type="match status" value="1"/>
</dbReference>
<comment type="function">
    <text evidence="7">Catalyzes the hydrolytic cleavage of the carbon-nitrogen bond in imidazolone-5-propanoate to yield N-formimidoyl-L-glutamate. It is the third step in the universal histidine degradation pathway.</text>
</comment>
<keyword evidence="4 7" id="KW-0369">Histidine metabolism</keyword>
<dbReference type="Proteomes" id="UP000183557">
    <property type="component" value="Unassembled WGS sequence"/>
</dbReference>
<dbReference type="AlphaFoldDB" id="A0A1I3XAP0"/>
<evidence type="ECO:0000256" key="6">
    <source>
        <dbReference type="ARBA" id="ARBA00023004"/>
    </source>
</evidence>
<feature type="binding site" evidence="7">
    <location>
        <position position="181"/>
    </location>
    <ligand>
        <name>4-imidazolone-5-propanoate</name>
        <dbReference type="ChEBI" id="CHEBI:77893"/>
    </ligand>
</feature>
<gene>
    <name evidence="7" type="primary">hutI</name>
    <name evidence="9" type="ORF">SAMN04487936_10899</name>
</gene>
<feature type="binding site" evidence="7">
    <location>
        <position position="78"/>
    </location>
    <ligand>
        <name>Zn(2+)</name>
        <dbReference type="ChEBI" id="CHEBI:29105"/>
    </ligand>
</feature>
<dbReference type="SUPFAM" id="SSF51556">
    <property type="entry name" value="Metallo-dependent hydrolases"/>
    <property type="match status" value="1"/>
</dbReference>
<evidence type="ECO:0000256" key="2">
    <source>
        <dbReference type="ARBA" id="ARBA00022723"/>
    </source>
</evidence>
<comment type="catalytic activity">
    <reaction evidence="7">
        <text>4-imidazolone-5-propanoate + H2O = N-formimidoyl-L-glutamate</text>
        <dbReference type="Rhea" id="RHEA:23660"/>
        <dbReference type="ChEBI" id="CHEBI:15377"/>
        <dbReference type="ChEBI" id="CHEBI:58928"/>
        <dbReference type="ChEBI" id="CHEBI:77893"/>
        <dbReference type="EC" id="3.5.2.7"/>
    </reaction>
</comment>
<evidence type="ECO:0000256" key="4">
    <source>
        <dbReference type="ARBA" id="ARBA00022808"/>
    </source>
</evidence>
<dbReference type="GO" id="GO:0019557">
    <property type="term" value="P:L-histidine catabolic process to glutamate and formate"/>
    <property type="evidence" value="ECO:0007669"/>
    <property type="project" value="UniProtKB-UniPathway"/>
</dbReference>
<feature type="binding site" evidence="7">
    <location>
        <position position="76"/>
    </location>
    <ligand>
        <name>Fe(3+)</name>
        <dbReference type="ChEBI" id="CHEBI:29034"/>
    </ligand>
</feature>
<evidence type="ECO:0000259" key="8">
    <source>
        <dbReference type="Pfam" id="PF01979"/>
    </source>
</evidence>
<keyword evidence="10" id="KW-1185">Reference proteome</keyword>
<feature type="binding site" evidence="7">
    <location>
        <position position="320"/>
    </location>
    <ligand>
        <name>Fe(3+)</name>
        <dbReference type="ChEBI" id="CHEBI:29034"/>
    </ligand>
</feature>
<comment type="cofactor">
    <cofactor evidence="7">
        <name>Zn(2+)</name>
        <dbReference type="ChEBI" id="CHEBI:29105"/>
    </cofactor>
    <cofactor evidence="7">
        <name>Fe(3+)</name>
        <dbReference type="ChEBI" id="CHEBI:29034"/>
    </cofactor>
    <text evidence="7">Binds 1 zinc or iron ion per subunit.</text>
</comment>
<dbReference type="EMBL" id="FOSB01000008">
    <property type="protein sequence ID" value="SFK16692.1"/>
    <property type="molecule type" value="Genomic_DNA"/>
</dbReference>
<dbReference type="InterPro" id="IPR006680">
    <property type="entry name" value="Amidohydro-rel"/>
</dbReference>
<dbReference type="GO" id="GO:0005737">
    <property type="term" value="C:cytoplasm"/>
    <property type="evidence" value="ECO:0007669"/>
    <property type="project" value="UniProtKB-SubCell"/>
</dbReference>
<dbReference type="Pfam" id="PF01979">
    <property type="entry name" value="Amidohydro_1"/>
    <property type="match status" value="1"/>
</dbReference>
<dbReference type="OrthoDB" id="9776455at2"/>
<feature type="binding site" evidence="7">
    <location>
        <position position="78"/>
    </location>
    <ligand>
        <name>Fe(3+)</name>
        <dbReference type="ChEBI" id="CHEBI:29034"/>
    </ligand>
</feature>
<evidence type="ECO:0000313" key="9">
    <source>
        <dbReference type="EMBL" id="SFK16692.1"/>
    </source>
</evidence>
<proteinExistence type="inferred from homology"/>
<dbReference type="CDD" id="cd01296">
    <property type="entry name" value="Imidazolone-5PH"/>
    <property type="match status" value="1"/>
</dbReference>
<dbReference type="EC" id="3.5.2.7" evidence="1 7"/>
<evidence type="ECO:0000313" key="10">
    <source>
        <dbReference type="Proteomes" id="UP000183557"/>
    </source>
</evidence>
<dbReference type="FunFam" id="3.20.20.140:FF:000007">
    <property type="entry name" value="Imidazolonepropionase"/>
    <property type="match status" value="1"/>
</dbReference>
<keyword evidence="6 7" id="KW-0408">Iron</keyword>
<dbReference type="Gene3D" id="3.20.20.140">
    <property type="entry name" value="Metal-dependent hydrolases"/>
    <property type="match status" value="1"/>
</dbReference>
<name>A0A1I3XAP0_HALDA</name>
<feature type="binding site" evidence="7">
    <location>
        <position position="245"/>
    </location>
    <ligand>
        <name>Fe(3+)</name>
        <dbReference type="ChEBI" id="CHEBI:29034"/>
    </ligand>
</feature>
<evidence type="ECO:0000256" key="7">
    <source>
        <dbReference type="HAMAP-Rule" id="MF_00372"/>
    </source>
</evidence>
<feature type="domain" description="Amidohydrolase-related" evidence="8">
    <location>
        <begin position="67"/>
        <end position="405"/>
    </location>
</feature>
<evidence type="ECO:0000256" key="1">
    <source>
        <dbReference type="ARBA" id="ARBA00012864"/>
    </source>
</evidence>
<dbReference type="GO" id="GO:0050480">
    <property type="term" value="F:imidazolonepropionase activity"/>
    <property type="evidence" value="ECO:0007669"/>
    <property type="project" value="UniProtKB-UniRule"/>
</dbReference>
<dbReference type="GO" id="GO:0008270">
    <property type="term" value="F:zinc ion binding"/>
    <property type="evidence" value="ECO:0007669"/>
    <property type="project" value="UniProtKB-UniRule"/>
</dbReference>
<feature type="binding site" evidence="7">
    <location>
        <position position="324"/>
    </location>
    <ligand>
        <name>N-formimidoyl-L-glutamate</name>
        <dbReference type="ChEBI" id="CHEBI:58928"/>
    </ligand>
</feature>
<dbReference type="Gene3D" id="2.30.40.10">
    <property type="entry name" value="Urease, subunit C, domain 1"/>
    <property type="match status" value="1"/>
</dbReference>
<evidence type="ECO:0000256" key="3">
    <source>
        <dbReference type="ARBA" id="ARBA00022801"/>
    </source>
</evidence>
<dbReference type="InterPro" id="IPR005920">
    <property type="entry name" value="HutI"/>
</dbReference>
<feature type="binding site" evidence="7">
    <location>
        <position position="148"/>
    </location>
    <ligand>
        <name>4-imidazolone-5-propanoate</name>
        <dbReference type="ChEBI" id="CHEBI:77893"/>
    </ligand>
</feature>
<feature type="binding site" evidence="7">
    <location>
        <position position="248"/>
    </location>
    <ligand>
        <name>4-imidazolone-5-propanoate</name>
        <dbReference type="ChEBI" id="CHEBI:77893"/>
    </ligand>
</feature>
<feature type="binding site" evidence="7">
    <location>
        <position position="322"/>
    </location>
    <ligand>
        <name>N-formimidoyl-L-glutamate</name>
        <dbReference type="ChEBI" id="CHEBI:58928"/>
    </ligand>
</feature>
<dbReference type="InterPro" id="IPR011059">
    <property type="entry name" value="Metal-dep_hydrolase_composite"/>
</dbReference>
<comment type="subcellular location">
    <subcellularLocation>
        <location evidence="7">Cytoplasm</location>
    </subcellularLocation>
</comment>
<feature type="binding site" evidence="7">
    <location>
        <position position="85"/>
    </location>
    <ligand>
        <name>4-imidazolone-5-propanoate</name>
        <dbReference type="ChEBI" id="CHEBI:77893"/>
    </ligand>
</feature>
<dbReference type="InterPro" id="IPR032466">
    <property type="entry name" value="Metal_Hydrolase"/>
</dbReference>
<protein>
    <recommendedName>
        <fullName evidence="1 7">Imidazolonepropionase</fullName>
        <ecNumber evidence="1 7">3.5.2.7</ecNumber>
    </recommendedName>
    <alternativeName>
        <fullName evidence="7">Imidazolone-5-propionate hydrolase</fullName>
    </alternativeName>
</protein>
<dbReference type="UniPathway" id="UPA00379">
    <property type="reaction ID" value="UER00551"/>
</dbReference>
<dbReference type="PANTHER" id="PTHR42752:SF1">
    <property type="entry name" value="IMIDAZOLONEPROPIONASE-RELATED"/>
    <property type="match status" value="1"/>
</dbReference>
<keyword evidence="2 7" id="KW-0479">Metal-binding</keyword>
<accession>A0A1I3XAP0</accession>
<comment type="pathway">
    <text evidence="7">Amino-acid degradation; L-histidine degradation into L-glutamate; N-formimidoyl-L-glutamate from L-histidine: step 3/3.</text>
</comment>
<dbReference type="RefSeq" id="WP_075037244.1">
    <property type="nucleotide sequence ID" value="NZ_FOSB01000008.1"/>
</dbReference>
<feature type="binding site" evidence="7">
    <location>
        <position position="325"/>
    </location>
    <ligand>
        <name>4-imidazolone-5-propanoate</name>
        <dbReference type="ChEBI" id="CHEBI:77893"/>
    </ligand>
</feature>
<dbReference type="STRING" id="240302.BN982_01156"/>
<evidence type="ECO:0000256" key="5">
    <source>
        <dbReference type="ARBA" id="ARBA00022833"/>
    </source>
</evidence>
<dbReference type="SUPFAM" id="SSF51338">
    <property type="entry name" value="Composite domain of metallo-dependent hydrolases"/>
    <property type="match status" value="1"/>
</dbReference>
<dbReference type="NCBIfam" id="TIGR01224">
    <property type="entry name" value="hutI"/>
    <property type="match status" value="1"/>
</dbReference>
<feature type="binding site" evidence="7">
    <location>
        <position position="148"/>
    </location>
    <ligand>
        <name>N-formimidoyl-L-glutamate</name>
        <dbReference type="ChEBI" id="CHEBI:58928"/>
    </ligand>
</feature>
<keyword evidence="5 7" id="KW-0862">Zinc</keyword>
<organism evidence="9 10">
    <name type="scientific">Halobacillus dabanensis</name>
    <dbReference type="NCBI Taxonomy" id="240302"/>
    <lineage>
        <taxon>Bacteria</taxon>
        <taxon>Bacillati</taxon>
        <taxon>Bacillota</taxon>
        <taxon>Bacilli</taxon>
        <taxon>Bacillales</taxon>
        <taxon>Bacillaceae</taxon>
        <taxon>Halobacillus</taxon>
    </lineage>
</organism>
<keyword evidence="7" id="KW-0963">Cytoplasm</keyword>
<feature type="binding site" evidence="7">
    <location>
        <position position="76"/>
    </location>
    <ligand>
        <name>Zn(2+)</name>
        <dbReference type="ChEBI" id="CHEBI:29105"/>
    </ligand>
</feature>
<comment type="similarity">
    <text evidence="7">Belongs to the metallo-dependent hydrolases superfamily. HutI family.</text>
</comment>
<dbReference type="GO" id="GO:0019556">
    <property type="term" value="P:L-histidine catabolic process to glutamate and formamide"/>
    <property type="evidence" value="ECO:0007669"/>
    <property type="project" value="UniProtKB-UniRule"/>
</dbReference>
<dbReference type="HAMAP" id="MF_00372">
    <property type="entry name" value="HutI"/>
    <property type="match status" value="1"/>
</dbReference>
<feature type="binding site" evidence="7">
    <location>
        <position position="320"/>
    </location>
    <ligand>
        <name>Zn(2+)</name>
        <dbReference type="ChEBI" id="CHEBI:29105"/>
    </ligand>
</feature>
<reference evidence="10" key="1">
    <citation type="submission" date="2016-10" db="EMBL/GenBank/DDBJ databases">
        <authorList>
            <person name="Varghese N."/>
            <person name="Submissions S."/>
        </authorList>
    </citation>
    <scope>NUCLEOTIDE SEQUENCE [LARGE SCALE GENOMIC DNA]</scope>
    <source>
        <strain evidence="10">CGMCC 1.3704</strain>
    </source>
</reference>